<gene>
    <name evidence="1" type="ORF">DSLASN_23750</name>
</gene>
<dbReference type="EMBL" id="AP024488">
    <property type="protein sequence ID" value="BCS96743.1"/>
    <property type="molecule type" value="Genomic_DNA"/>
</dbReference>
<reference evidence="1 2" key="1">
    <citation type="submission" date="2021-02" db="EMBL/GenBank/DDBJ databases">
        <title>Complete genome of Desulfoluna sp. strain ASN36.</title>
        <authorList>
            <person name="Takahashi A."/>
            <person name="Kojima H."/>
            <person name="Fukui M."/>
        </authorList>
    </citation>
    <scope>NUCLEOTIDE SEQUENCE [LARGE SCALE GENOMIC DNA]</scope>
    <source>
        <strain evidence="1 2">ASN36</strain>
    </source>
</reference>
<protein>
    <submittedName>
        <fullName evidence="1">Uncharacterized protein</fullName>
    </submittedName>
</protein>
<dbReference type="Proteomes" id="UP001320148">
    <property type="component" value="Chromosome"/>
</dbReference>
<accession>A0ABM7PGN8</accession>
<name>A0ABM7PGN8_9BACT</name>
<keyword evidence="2" id="KW-1185">Reference proteome</keyword>
<organism evidence="1 2">
    <name type="scientific">Desulfoluna limicola</name>
    <dbReference type="NCBI Taxonomy" id="2810562"/>
    <lineage>
        <taxon>Bacteria</taxon>
        <taxon>Pseudomonadati</taxon>
        <taxon>Thermodesulfobacteriota</taxon>
        <taxon>Desulfobacteria</taxon>
        <taxon>Desulfobacterales</taxon>
        <taxon>Desulfolunaceae</taxon>
        <taxon>Desulfoluna</taxon>
    </lineage>
</organism>
<evidence type="ECO:0000313" key="2">
    <source>
        <dbReference type="Proteomes" id="UP001320148"/>
    </source>
</evidence>
<evidence type="ECO:0000313" key="1">
    <source>
        <dbReference type="EMBL" id="BCS96743.1"/>
    </source>
</evidence>
<sequence length="78" mass="7893">MVALVHQVQFVGLNREAGLARKGFGQPDNGAAGEFRKGGAGGVCRWAVSGGPVSMDVPAGIGILNKSRACGECPSRPA</sequence>
<proteinExistence type="predicted"/>